<proteinExistence type="predicted"/>
<name>A0A6C0HY16_9ZZZZ</name>
<dbReference type="AlphaFoldDB" id="A0A6C0HY16"/>
<sequence length="135" mass="15518">MDYDDDDDDPKMTAYRAREAAENAKKEYIPDGTTGKQKSEEIRKNIMAQNRKTDFNATASIYGNADLGGKSRRSRRGIKLKIRKIRGSKFRSRSSRRIRSRRSRRIRRIRRIRSRRGRSSMKGGCGTCTGNVNSA</sequence>
<dbReference type="EMBL" id="MN740031">
    <property type="protein sequence ID" value="QHT85087.1"/>
    <property type="molecule type" value="Genomic_DNA"/>
</dbReference>
<feature type="region of interest" description="Disordered" evidence="1">
    <location>
        <begin position="115"/>
        <end position="135"/>
    </location>
</feature>
<protein>
    <submittedName>
        <fullName evidence="2">Uncharacterized protein</fullName>
    </submittedName>
</protein>
<accession>A0A6C0HY16</accession>
<evidence type="ECO:0000256" key="1">
    <source>
        <dbReference type="SAM" id="MobiDB-lite"/>
    </source>
</evidence>
<reference evidence="2" key="1">
    <citation type="journal article" date="2020" name="Nature">
        <title>Giant virus diversity and host interactions through global metagenomics.</title>
        <authorList>
            <person name="Schulz F."/>
            <person name="Roux S."/>
            <person name="Paez-Espino D."/>
            <person name="Jungbluth S."/>
            <person name="Walsh D.A."/>
            <person name="Denef V.J."/>
            <person name="McMahon K.D."/>
            <person name="Konstantinidis K.T."/>
            <person name="Eloe-Fadrosh E.A."/>
            <person name="Kyrpides N.C."/>
            <person name="Woyke T."/>
        </authorList>
    </citation>
    <scope>NUCLEOTIDE SEQUENCE</scope>
    <source>
        <strain evidence="2">GVMAG-M-3300023184-178</strain>
    </source>
</reference>
<organism evidence="2">
    <name type="scientific">viral metagenome</name>
    <dbReference type="NCBI Taxonomy" id="1070528"/>
    <lineage>
        <taxon>unclassified sequences</taxon>
        <taxon>metagenomes</taxon>
        <taxon>organismal metagenomes</taxon>
    </lineage>
</organism>
<feature type="region of interest" description="Disordered" evidence="1">
    <location>
        <begin position="21"/>
        <end position="40"/>
    </location>
</feature>
<evidence type="ECO:0000313" key="2">
    <source>
        <dbReference type="EMBL" id="QHT85087.1"/>
    </source>
</evidence>